<dbReference type="Gene3D" id="1.10.340.70">
    <property type="match status" value="1"/>
</dbReference>
<evidence type="ECO:0000313" key="5">
    <source>
        <dbReference type="Proteomes" id="UP001642540"/>
    </source>
</evidence>
<feature type="region of interest" description="Disordered" evidence="1">
    <location>
        <begin position="289"/>
        <end position="345"/>
    </location>
</feature>
<comment type="caution">
    <text evidence="4">The sequence shown here is derived from an EMBL/GenBank/DDBJ whole genome shotgun (WGS) entry which is preliminary data.</text>
</comment>
<organism evidence="4 5">
    <name type="scientific">Orchesella dallaii</name>
    <dbReference type="NCBI Taxonomy" id="48710"/>
    <lineage>
        <taxon>Eukaryota</taxon>
        <taxon>Metazoa</taxon>
        <taxon>Ecdysozoa</taxon>
        <taxon>Arthropoda</taxon>
        <taxon>Hexapoda</taxon>
        <taxon>Collembola</taxon>
        <taxon>Entomobryomorpha</taxon>
        <taxon>Entomobryoidea</taxon>
        <taxon>Orchesellidae</taxon>
        <taxon>Orchesellinae</taxon>
        <taxon>Orchesella</taxon>
    </lineage>
</organism>
<gene>
    <name evidence="4" type="ORF">ODALV1_LOCUS28208</name>
</gene>
<protein>
    <recommendedName>
        <fullName evidence="6">CCHC-type domain-containing protein</fullName>
    </recommendedName>
</protein>
<evidence type="ECO:0000259" key="3">
    <source>
        <dbReference type="Pfam" id="PF17921"/>
    </source>
</evidence>
<reference evidence="4 5" key="1">
    <citation type="submission" date="2024-08" db="EMBL/GenBank/DDBJ databases">
        <authorList>
            <person name="Cucini C."/>
            <person name="Frati F."/>
        </authorList>
    </citation>
    <scope>NUCLEOTIDE SEQUENCE [LARGE SCALE GENOMIC DNA]</scope>
</reference>
<feature type="domain" description="Integrase zinc-binding" evidence="3">
    <location>
        <begin position="644"/>
        <end position="689"/>
    </location>
</feature>
<sequence>MSGSQEENFEEANAASPPSKVEVIEPKPVEPKPLSLNLNDEEAGTSKKVTQTDKIKKKKKGASTPTTPKMSDKNLDGAVGLPNSTDPMLGLSPNRIAKIQNIVSEQVMKQVSHLRITPLNPRVDIPTYDSRRMTSNTFFKKCEDYFRSQGFHEYQFHTVVSVIMQDDMKGWYDNVACSITSWKDFCSQFRDRYDNVQVQEKRKKRLYNRKQQLYESVEQFVHEMVNLARQIDPAEDTSLSVERAKNALHPDLVLGIGELQVKTVNNLIERAGIAIEAIRARDMMYKDKPRTMLPPLHGFRSKDEQRTQQSSSRGFTARGNGRQYDSNRQLDNQRNRQEFRPRINSLPTDANNLYLARTKCHECHEFGHKAMSCPRKGRKGTLLAIGSDMNNEGQHYNSTPALESQEELYQQFLAFKKMQRNQQGAVEDPSVGEPDHLTNSPEVKYVPTFALTYFENLIPTIISEQSKDLEIQEIIIGLRSSNVHSSAATALQNYVFHDGILRKRIKSLGISLSTDDTVEASVNNLSNFNYRDSLIVSETNASRGPSEHEAESGQIRVNSHIASRGPSEHEAESGQIRVNSHIASRGPSENEAISGQIRVNLHVASRGPSENVAETQRRANDAQERALLAHNNDNESRKLVIVLPGSLKYEVYSYFHNTPEAGHFGRKKTYLSIRQRFYWNRMEKDIADFGDYQRANIVETNIFLSV</sequence>
<feature type="compositionally biased region" description="Basic and acidic residues" evidence="1">
    <location>
        <begin position="331"/>
        <end position="341"/>
    </location>
</feature>
<dbReference type="InterPro" id="IPR041588">
    <property type="entry name" value="Integrase_H2C2"/>
</dbReference>
<feature type="region of interest" description="Disordered" evidence="1">
    <location>
        <begin position="1"/>
        <end position="78"/>
    </location>
</feature>
<feature type="domain" description="Retrotransposon gag" evidence="2">
    <location>
        <begin position="160"/>
        <end position="237"/>
    </location>
</feature>
<name>A0ABP1S0N7_9HEXA</name>
<dbReference type="Proteomes" id="UP001642540">
    <property type="component" value="Unassembled WGS sequence"/>
</dbReference>
<evidence type="ECO:0000313" key="4">
    <source>
        <dbReference type="EMBL" id="CAL8140248.1"/>
    </source>
</evidence>
<evidence type="ECO:0008006" key="6">
    <source>
        <dbReference type="Google" id="ProtNLM"/>
    </source>
</evidence>
<dbReference type="EMBL" id="CAXLJM020000135">
    <property type="protein sequence ID" value="CAL8140248.1"/>
    <property type="molecule type" value="Genomic_DNA"/>
</dbReference>
<proteinExistence type="predicted"/>
<dbReference type="InterPro" id="IPR036875">
    <property type="entry name" value="Znf_CCHC_sf"/>
</dbReference>
<evidence type="ECO:0000259" key="2">
    <source>
        <dbReference type="Pfam" id="PF03732"/>
    </source>
</evidence>
<keyword evidence="5" id="KW-1185">Reference proteome</keyword>
<dbReference type="Pfam" id="PF17921">
    <property type="entry name" value="Integrase_H2C2"/>
    <property type="match status" value="1"/>
</dbReference>
<dbReference type="InterPro" id="IPR005162">
    <property type="entry name" value="Retrotrans_gag_dom"/>
</dbReference>
<accession>A0ABP1S0N7</accession>
<dbReference type="SUPFAM" id="SSF57756">
    <property type="entry name" value="Retrovirus zinc finger-like domains"/>
    <property type="match status" value="1"/>
</dbReference>
<dbReference type="Pfam" id="PF03732">
    <property type="entry name" value="Retrotrans_gag"/>
    <property type="match status" value="1"/>
</dbReference>
<evidence type="ECO:0000256" key="1">
    <source>
        <dbReference type="SAM" id="MobiDB-lite"/>
    </source>
</evidence>
<feature type="region of interest" description="Disordered" evidence="1">
    <location>
        <begin position="539"/>
        <end position="575"/>
    </location>
</feature>